<sequence length="73" mass="8277">MSRGREGLHPIEENVMGLNEYENSARIAELQDIAALDRLAGEGQPPSVLNRWVTREHREPRSGGLRRLLHLAH</sequence>
<gene>
    <name evidence="1" type="ORF">GCM10022197_04650</name>
</gene>
<protein>
    <submittedName>
        <fullName evidence="1">Uncharacterized protein</fullName>
    </submittedName>
</protein>
<accession>A0ABP6WKQ4</accession>
<reference evidence="2" key="1">
    <citation type="journal article" date="2019" name="Int. J. Syst. Evol. Microbiol.">
        <title>The Global Catalogue of Microorganisms (GCM) 10K type strain sequencing project: providing services to taxonomists for standard genome sequencing and annotation.</title>
        <authorList>
            <consortium name="The Broad Institute Genomics Platform"/>
            <consortium name="The Broad Institute Genome Sequencing Center for Infectious Disease"/>
            <person name="Wu L."/>
            <person name="Ma J."/>
        </authorList>
    </citation>
    <scope>NUCLEOTIDE SEQUENCE [LARGE SCALE GENOMIC DNA]</scope>
    <source>
        <strain evidence="2">JCM 16540</strain>
    </source>
</reference>
<evidence type="ECO:0000313" key="1">
    <source>
        <dbReference type="EMBL" id="GAA3552671.1"/>
    </source>
</evidence>
<comment type="caution">
    <text evidence="1">The sequence shown here is derived from an EMBL/GenBank/DDBJ whole genome shotgun (WGS) entry which is preliminary data.</text>
</comment>
<evidence type="ECO:0000313" key="2">
    <source>
        <dbReference type="Proteomes" id="UP001500767"/>
    </source>
</evidence>
<dbReference type="EMBL" id="BAAAYR010000001">
    <property type="protein sequence ID" value="GAA3552671.1"/>
    <property type="molecule type" value="Genomic_DNA"/>
</dbReference>
<name>A0ABP6WKQ4_9ACTN</name>
<keyword evidence="2" id="KW-1185">Reference proteome</keyword>
<dbReference type="Proteomes" id="UP001500767">
    <property type="component" value="Unassembled WGS sequence"/>
</dbReference>
<organism evidence="1 2">
    <name type="scientific">Microlunatus spumicola</name>
    <dbReference type="NCBI Taxonomy" id="81499"/>
    <lineage>
        <taxon>Bacteria</taxon>
        <taxon>Bacillati</taxon>
        <taxon>Actinomycetota</taxon>
        <taxon>Actinomycetes</taxon>
        <taxon>Propionibacteriales</taxon>
        <taxon>Propionibacteriaceae</taxon>
        <taxon>Microlunatus</taxon>
    </lineage>
</organism>
<proteinExistence type="predicted"/>